<evidence type="ECO:0000313" key="2">
    <source>
        <dbReference type="Proteomes" id="UP000563094"/>
    </source>
</evidence>
<accession>A0A839GDN2</accession>
<sequence length="146" mass="16023">MKASMIALITAGTVFMGCSQKITPENLPSVVKNAVHSKFPAAQVVEWEKEGSLFEAEFAIGQTEYTALVDGTGNIVKSKQELTAADLPAEIAMTLKKDFQAYLVEDVERVEQQGQVYFQVELENNNEELKQVYTAAGTAASVPFWD</sequence>
<dbReference type="EMBL" id="JACJIQ010000005">
    <property type="protein sequence ID" value="MBA9077022.1"/>
    <property type="molecule type" value="Genomic_DNA"/>
</dbReference>
<dbReference type="PROSITE" id="PS51257">
    <property type="entry name" value="PROKAR_LIPOPROTEIN"/>
    <property type="match status" value="1"/>
</dbReference>
<dbReference type="Gene3D" id="3.10.450.360">
    <property type="match status" value="1"/>
</dbReference>
<protein>
    <recommendedName>
        <fullName evidence="3">Beta-lactamase-inhibitor-like PepSY-like domain-containing protein</fullName>
    </recommendedName>
</protein>
<proteinExistence type="predicted"/>
<organism evidence="1 2">
    <name type="scientific">Rufibacter quisquiliarum</name>
    <dbReference type="NCBI Taxonomy" id="1549639"/>
    <lineage>
        <taxon>Bacteria</taxon>
        <taxon>Pseudomonadati</taxon>
        <taxon>Bacteroidota</taxon>
        <taxon>Cytophagia</taxon>
        <taxon>Cytophagales</taxon>
        <taxon>Hymenobacteraceae</taxon>
        <taxon>Rufibacter</taxon>
    </lineage>
</organism>
<evidence type="ECO:0000313" key="1">
    <source>
        <dbReference type="EMBL" id="MBA9077022.1"/>
    </source>
</evidence>
<gene>
    <name evidence="1" type="ORF">FHS90_001730</name>
</gene>
<dbReference type="RefSeq" id="WP_066834432.1">
    <property type="nucleotide sequence ID" value="NZ_JACJIQ010000005.1"/>
</dbReference>
<comment type="caution">
    <text evidence="1">The sequence shown here is derived from an EMBL/GenBank/DDBJ whole genome shotgun (WGS) entry which is preliminary data.</text>
</comment>
<reference evidence="1 2" key="1">
    <citation type="submission" date="2020-08" db="EMBL/GenBank/DDBJ databases">
        <title>Genomic Encyclopedia of Type Strains, Phase IV (KMG-IV): sequencing the most valuable type-strain genomes for metagenomic binning, comparative biology and taxonomic classification.</title>
        <authorList>
            <person name="Goeker M."/>
        </authorList>
    </citation>
    <scope>NUCLEOTIDE SEQUENCE [LARGE SCALE GENOMIC DNA]</scope>
    <source>
        <strain evidence="1 2">DSM 29854</strain>
    </source>
</reference>
<keyword evidence="2" id="KW-1185">Reference proteome</keyword>
<dbReference type="AlphaFoldDB" id="A0A839GDN2"/>
<name>A0A839GDN2_9BACT</name>
<evidence type="ECO:0008006" key="3">
    <source>
        <dbReference type="Google" id="ProtNLM"/>
    </source>
</evidence>
<dbReference type="Proteomes" id="UP000563094">
    <property type="component" value="Unassembled WGS sequence"/>
</dbReference>
<dbReference type="SUPFAM" id="SSF160574">
    <property type="entry name" value="BT0923-like"/>
    <property type="match status" value="1"/>
</dbReference>